<dbReference type="InterPro" id="IPR002510">
    <property type="entry name" value="Metalloprtase-TldD/E_N"/>
</dbReference>
<dbReference type="EMBL" id="CP027665">
    <property type="protein sequence ID" value="AVO36765.1"/>
    <property type="molecule type" value="Genomic_DNA"/>
</dbReference>
<dbReference type="GO" id="GO:0006508">
    <property type="term" value="P:proteolysis"/>
    <property type="evidence" value="ECO:0007669"/>
    <property type="project" value="UniProtKB-KW"/>
</dbReference>
<evidence type="ECO:0000256" key="4">
    <source>
        <dbReference type="ARBA" id="ARBA00023049"/>
    </source>
</evidence>
<accession>A0A2S0MLJ8</accession>
<dbReference type="Pfam" id="PF01523">
    <property type="entry name" value="PmbA_TldD_1st"/>
    <property type="match status" value="1"/>
</dbReference>
<keyword evidence="2 8" id="KW-0645">Protease</keyword>
<dbReference type="SUPFAM" id="SSF111283">
    <property type="entry name" value="Putative modulator of DNA gyrase, PmbA/TldD"/>
    <property type="match status" value="1"/>
</dbReference>
<evidence type="ECO:0000313" key="8">
    <source>
        <dbReference type="EMBL" id="AVO36765.1"/>
    </source>
</evidence>
<dbReference type="InterPro" id="IPR035068">
    <property type="entry name" value="TldD/PmbA_N"/>
</dbReference>
<evidence type="ECO:0000259" key="7">
    <source>
        <dbReference type="Pfam" id="PF19290"/>
    </source>
</evidence>
<keyword evidence="9" id="KW-1185">Reference proteome</keyword>
<keyword evidence="3" id="KW-0378">Hydrolase</keyword>
<keyword evidence="4 8" id="KW-0482">Metalloprotease</keyword>
<dbReference type="InterPro" id="IPR025502">
    <property type="entry name" value="TldD"/>
</dbReference>
<gene>
    <name evidence="8" type="primary">tldD</name>
    <name evidence="8" type="ORF">C6Y53_03040</name>
</gene>
<feature type="domain" description="Metalloprotease TldD/E C-terminal" evidence="6">
    <location>
        <begin position="237"/>
        <end position="470"/>
    </location>
</feature>
<evidence type="ECO:0000313" key="9">
    <source>
        <dbReference type="Proteomes" id="UP000237655"/>
    </source>
</evidence>
<dbReference type="KEGG" id="thas:C6Y53_03040"/>
<evidence type="ECO:0000256" key="3">
    <source>
        <dbReference type="ARBA" id="ARBA00022801"/>
    </source>
</evidence>
<dbReference type="Proteomes" id="UP000237655">
    <property type="component" value="Chromosome"/>
</dbReference>
<dbReference type="InterPro" id="IPR045570">
    <property type="entry name" value="Metalloprtase-TldD/E_cen_dom"/>
</dbReference>
<feature type="domain" description="Metalloprotease TldD/E N-terminal" evidence="5">
    <location>
        <begin position="33"/>
        <end position="93"/>
    </location>
</feature>
<dbReference type="InterPro" id="IPR045569">
    <property type="entry name" value="Metalloprtase-TldD/E_C"/>
</dbReference>
<dbReference type="PIRSF" id="PIRSF004919">
    <property type="entry name" value="TldD"/>
    <property type="match status" value="1"/>
</dbReference>
<evidence type="ECO:0000256" key="1">
    <source>
        <dbReference type="ARBA" id="ARBA00005836"/>
    </source>
</evidence>
<dbReference type="PANTHER" id="PTHR30624">
    <property type="entry name" value="UNCHARACTERIZED PROTEIN TLDD AND PMBA"/>
    <property type="match status" value="1"/>
</dbReference>
<dbReference type="GO" id="GO:0005829">
    <property type="term" value="C:cytosol"/>
    <property type="evidence" value="ECO:0007669"/>
    <property type="project" value="TreeGrafter"/>
</dbReference>
<organism evidence="8 9">
    <name type="scientific">Pukyongiella litopenaei</name>
    <dbReference type="NCBI Taxonomy" id="2605946"/>
    <lineage>
        <taxon>Bacteria</taxon>
        <taxon>Pseudomonadati</taxon>
        <taxon>Pseudomonadota</taxon>
        <taxon>Alphaproteobacteria</taxon>
        <taxon>Rhodobacterales</taxon>
        <taxon>Paracoccaceae</taxon>
        <taxon>Pukyongiella</taxon>
    </lineage>
</organism>
<evidence type="ECO:0000259" key="6">
    <source>
        <dbReference type="Pfam" id="PF19289"/>
    </source>
</evidence>
<comment type="similarity">
    <text evidence="1">Belongs to the peptidase U62 family.</text>
</comment>
<evidence type="ECO:0000256" key="2">
    <source>
        <dbReference type="ARBA" id="ARBA00022670"/>
    </source>
</evidence>
<dbReference type="NCBIfam" id="NF008006">
    <property type="entry name" value="PRK10735.1"/>
    <property type="match status" value="1"/>
</dbReference>
<evidence type="ECO:0000259" key="5">
    <source>
        <dbReference type="Pfam" id="PF01523"/>
    </source>
</evidence>
<dbReference type="PANTHER" id="PTHR30624:SF4">
    <property type="entry name" value="METALLOPROTEASE TLDD"/>
    <property type="match status" value="1"/>
</dbReference>
<sequence length="473" mass="49328">MQETPFRPFETALPMDEALSVLRTATDGADDGEIFAERSRSEALVFDDGRLRTASFDATEGFGLRAVRGETTGYAHSTEMSVAALRRAAETARLAVGAGGGVVADAPPATNRRLYTDADPIGATAFPVKVETLHEIDAFARGLDERVVQVSATIAAGHQEIEILRPDGTHLRDVRPMSRVNVSVIVERDGRRETGSSGGGGRTGLDGLLDPAGWQAQVREALRIALVNLDAEPAPAGVMEVALGPGWPGILLHEAVGHGLEGDFNRKGTSAFAGLMGQRVAAPGVTVVDDGTLPDRRGSISFDDEGTPSRRNVLIEDGILTGYMQDRQNARLMGVAPSGNGRRQGHAHTPMPRMTNTIMLGGDSDPADLVASMRDGIWAVGFGGGQVDITNGKFVFSCTEAYRVKDGRVGAPVKGATLIGDGPTALRQVRGLGNDMALDPGIGTCGKAGQWVPVGVGQPTVLIGGLTVGGAAA</sequence>
<dbReference type="Pfam" id="PF19290">
    <property type="entry name" value="PmbA_TldD_2nd"/>
    <property type="match status" value="1"/>
</dbReference>
<dbReference type="GO" id="GO:0008237">
    <property type="term" value="F:metallopeptidase activity"/>
    <property type="evidence" value="ECO:0007669"/>
    <property type="project" value="UniProtKB-KW"/>
</dbReference>
<proteinExistence type="inferred from homology"/>
<name>A0A2S0MLJ8_9RHOB</name>
<dbReference type="RefSeq" id="WP_106471080.1">
    <property type="nucleotide sequence ID" value="NZ_CP027665.1"/>
</dbReference>
<dbReference type="Gene3D" id="3.30.2290.10">
    <property type="entry name" value="PmbA/TldD superfamily"/>
    <property type="match status" value="1"/>
</dbReference>
<dbReference type="AlphaFoldDB" id="A0A2S0MLJ8"/>
<reference evidence="9" key="1">
    <citation type="submission" date="2018-03" db="EMBL/GenBank/DDBJ databases">
        <title>Genomic analysis of the strain SH-1 isolated from shrimp intestine.</title>
        <authorList>
            <person name="Kim Y.-S."/>
            <person name="Kim S.-E."/>
            <person name="Kim K.-H."/>
        </authorList>
    </citation>
    <scope>NUCLEOTIDE SEQUENCE [LARGE SCALE GENOMIC DNA]</scope>
    <source>
        <strain evidence="9">SH-1</strain>
    </source>
</reference>
<feature type="domain" description="Metalloprotease TldD/E central" evidence="7">
    <location>
        <begin position="128"/>
        <end position="229"/>
    </location>
</feature>
<protein>
    <submittedName>
        <fullName evidence="8">Metalloprotease TldD</fullName>
    </submittedName>
</protein>
<dbReference type="Pfam" id="PF19289">
    <property type="entry name" value="PmbA_TldD_3rd"/>
    <property type="match status" value="1"/>
</dbReference>
<dbReference type="InterPro" id="IPR051463">
    <property type="entry name" value="Peptidase_U62_metallo"/>
</dbReference>
<dbReference type="InterPro" id="IPR036059">
    <property type="entry name" value="TldD/PmbA_sf"/>
</dbReference>